<reference evidence="1 2" key="1">
    <citation type="submission" date="2020-03" db="EMBL/GenBank/DDBJ databases">
        <title>Soil Listeria distribution.</title>
        <authorList>
            <person name="Liao J."/>
            <person name="Wiedmann M."/>
        </authorList>
    </citation>
    <scope>NUCLEOTIDE SEQUENCE [LARGE SCALE GENOMIC DNA]</scope>
    <source>
        <strain evidence="1 2">FSL L7-1614</strain>
    </source>
</reference>
<dbReference type="AlphaFoldDB" id="A0A841YZR4"/>
<gene>
    <name evidence="1" type="ORF">HB850_14735</name>
</gene>
<evidence type="ECO:0000313" key="2">
    <source>
        <dbReference type="Proteomes" id="UP000569903"/>
    </source>
</evidence>
<accession>A0A841YZR4</accession>
<evidence type="ECO:0000313" key="1">
    <source>
        <dbReference type="EMBL" id="MBC1459014.1"/>
    </source>
</evidence>
<organism evidence="1 2">
    <name type="scientific">Listeria newyorkensis</name>
    <dbReference type="NCBI Taxonomy" id="1497681"/>
    <lineage>
        <taxon>Bacteria</taxon>
        <taxon>Bacillati</taxon>
        <taxon>Bacillota</taxon>
        <taxon>Bacilli</taxon>
        <taxon>Bacillales</taxon>
        <taxon>Listeriaceae</taxon>
        <taxon>Listeria</taxon>
    </lineage>
</organism>
<dbReference type="Proteomes" id="UP000569903">
    <property type="component" value="Unassembled WGS sequence"/>
</dbReference>
<protein>
    <submittedName>
        <fullName evidence="1">Uncharacterized protein</fullName>
    </submittedName>
</protein>
<comment type="caution">
    <text evidence="1">The sequence shown here is derived from an EMBL/GenBank/DDBJ whole genome shotgun (WGS) entry which is preliminary data.</text>
</comment>
<sequence length="54" mass="6091">MYNYLLSTDDYKFGNTKLEGSYGKDISEIKLSIDGNIVQTTTIDRTQEASLLII</sequence>
<dbReference type="EMBL" id="JAARQN010000018">
    <property type="protein sequence ID" value="MBC1459014.1"/>
    <property type="molecule type" value="Genomic_DNA"/>
</dbReference>
<proteinExistence type="predicted"/>
<dbReference type="RefSeq" id="WP_185390171.1">
    <property type="nucleotide sequence ID" value="NZ_JAARQN010000018.1"/>
</dbReference>
<name>A0A841YZR4_9LIST</name>